<sequence>MARPIWKHIRSSSPERFRLDRIFLRVTCRLVNFSSDRCRWRSRARSSSDSFSRNKSIRLSRWYSSRRACCASSMMALCCSSSPTNDSLRVFTSSREFSGSSNEKRNEKKCPTNVENEAKKRERGTQEPRRAIYTCASRDASRPYEATDFAMLPIGSVCWCVSAAASSRSDPARVRVLQPRPTTGIVSAGPDFCRILGPFCADQQRTTHCLRPAAAAAGCLLPLERICPSWRLRKCVRNSVVQAYPAPVGPYVPPVACTLIVPISISVSQPSVLP</sequence>
<dbReference type="VEuPathDB" id="VectorBase:ADIR014168"/>
<organism evidence="2 3">
    <name type="scientific">Anopheles dirus</name>
    <dbReference type="NCBI Taxonomy" id="7168"/>
    <lineage>
        <taxon>Eukaryota</taxon>
        <taxon>Metazoa</taxon>
        <taxon>Ecdysozoa</taxon>
        <taxon>Arthropoda</taxon>
        <taxon>Hexapoda</taxon>
        <taxon>Insecta</taxon>
        <taxon>Pterygota</taxon>
        <taxon>Neoptera</taxon>
        <taxon>Endopterygota</taxon>
        <taxon>Diptera</taxon>
        <taxon>Nematocera</taxon>
        <taxon>Culicoidea</taxon>
        <taxon>Culicidae</taxon>
        <taxon>Anophelinae</taxon>
        <taxon>Anopheles</taxon>
    </lineage>
</organism>
<evidence type="ECO:0000256" key="1">
    <source>
        <dbReference type="SAM" id="MobiDB-lite"/>
    </source>
</evidence>
<proteinExistence type="predicted"/>
<evidence type="ECO:0000313" key="3">
    <source>
        <dbReference type="Proteomes" id="UP000075884"/>
    </source>
</evidence>
<dbReference type="AlphaFoldDB" id="A0A182NW88"/>
<feature type="region of interest" description="Disordered" evidence="1">
    <location>
        <begin position="98"/>
        <end position="126"/>
    </location>
</feature>
<keyword evidence="3" id="KW-1185">Reference proteome</keyword>
<evidence type="ECO:0000313" key="2">
    <source>
        <dbReference type="EnsemblMetazoa" id="ADIR014168-PB"/>
    </source>
</evidence>
<dbReference type="EnsemblMetazoa" id="ADIR014168-RB">
    <property type="protein sequence ID" value="ADIR014168-PB"/>
    <property type="gene ID" value="ADIR014168"/>
</dbReference>
<reference evidence="3" key="1">
    <citation type="submission" date="2013-03" db="EMBL/GenBank/DDBJ databases">
        <title>The Genome Sequence of Anopheles dirus WRAIR2.</title>
        <authorList>
            <consortium name="The Broad Institute Genomics Platform"/>
            <person name="Neafsey D.E."/>
            <person name="Walton C."/>
            <person name="Walker B."/>
            <person name="Young S.K."/>
            <person name="Zeng Q."/>
            <person name="Gargeya S."/>
            <person name="Fitzgerald M."/>
            <person name="Haas B."/>
            <person name="Abouelleil A."/>
            <person name="Allen A.W."/>
            <person name="Alvarado L."/>
            <person name="Arachchi H.M."/>
            <person name="Berlin A.M."/>
            <person name="Chapman S.B."/>
            <person name="Gainer-Dewar J."/>
            <person name="Goldberg J."/>
            <person name="Griggs A."/>
            <person name="Gujja S."/>
            <person name="Hansen M."/>
            <person name="Howarth C."/>
            <person name="Imamovic A."/>
            <person name="Ireland A."/>
            <person name="Larimer J."/>
            <person name="McCowan C."/>
            <person name="Murphy C."/>
            <person name="Pearson M."/>
            <person name="Poon T.W."/>
            <person name="Priest M."/>
            <person name="Roberts A."/>
            <person name="Saif S."/>
            <person name="Shea T."/>
            <person name="Sisk P."/>
            <person name="Sykes S."/>
            <person name="Wortman J."/>
            <person name="Nusbaum C."/>
            <person name="Birren B."/>
        </authorList>
    </citation>
    <scope>NUCLEOTIDE SEQUENCE [LARGE SCALE GENOMIC DNA]</scope>
    <source>
        <strain evidence="3">WRAIR2</strain>
    </source>
</reference>
<name>A0A182NW88_9DIPT</name>
<feature type="compositionally biased region" description="Basic and acidic residues" evidence="1">
    <location>
        <begin position="102"/>
        <end position="126"/>
    </location>
</feature>
<protein>
    <submittedName>
        <fullName evidence="2">Uncharacterized protein</fullName>
    </submittedName>
</protein>
<reference evidence="2" key="2">
    <citation type="submission" date="2020-05" db="UniProtKB">
        <authorList>
            <consortium name="EnsemblMetazoa"/>
        </authorList>
    </citation>
    <scope>IDENTIFICATION</scope>
    <source>
        <strain evidence="2">WRAIR2</strain>
    </source>
</reference>
<accession>A0A182NW88</accession>
<dbReference type="Proteomes" id="UP000075884">
    <property type="component" value="Unassembled WGS sequence"/>
</dbReference>